<dbReference type="HOGENOM" id="CLU_036024_2_1_1"/>
<evidence type="ECO:0000256" key="2">
    <source>
        <dbReference type="ARBA" id="ARBA00010543"/>
    </source>
</evidence>
<evidence type="ECO:0000256" key="5">
    <source>
        <dbReference type="ARBA" id="ARBA00022679"/>
    </source>
</evidence>
<dbReference type="PIRSF" id="PIRSF038084">
    <property type="entry name" value="HAT-B_cat"/>
    <property type="match status" value="1"/>
</dbReference>
<feature type="site" description="Interaction with histone H4 N-terminus" evidence="12">
    <location>
        <position position="183"/>
    </location>
</feature>
<keyword evidence="6 9" id="KW-0539">Nucleus</keyword>
<dbReference type="OMA" id="WTCDAND"/>
<evidence type="ECO:0000256" key="4">
    <source>
        <dbReference type="ARBA" id="ARBA00021268"/>
    </source>
</evidence>
<dbReference type="Pfam" id="PF21184">
    <property type="entry name" value="HAT1_C_fung"/>
    <property type="match status" value="1"/>
</dbReference>
<feature type="region of interest" description="Disordered" evidence="14">
    <location>
        <begin position="487"/>
        <end position="538"/>
    </location>
</feature>
<comment type="catalytic activity">
    <reaction evidence="8 9">
        <text>L-lysyl-[protein] + acetyl-CoA = N(6)-acetyl-L-lysyl-[protein] + CoA + H(+)</text>
        <dbReference type="Rhea" id="RHEA:45948"/>
        <dbReference type="Rhea" id="RHEA-COMP:9752"/>
        <dbReference type="Rhea" id="RHEA-COMP:10731"/>
        <dbReference type="ChEBI" id="CHEBI:15378"/>
        <dbReference type="ChEBI" id="CHEBI:29969"/>
        <dbReference type="ChEBI" id="CHEBI:57287"/>
        <dbReference type="ChEBI" id="CHEBI:57288"/>
        <dbReference type="ChEBI" id="CHEBI:61930"/>
        <dbReference type="EC" id="2.3.1.48"/>
    </reaction>
</comment>
<evidence type="ECO:0000256" key="1">
    <source>
        <dbReference type="ARBA" id="ARBA00004123"/>
    </source>
</evidence>
<dbReference type="OrthoDB" id="10253098at2759"/>
<comment type="subcellular location">
    <subcellularLocation>
        <location evidence="9">Cytoplasm</location>
    </subcellularLocation>
    <subcellularLocation>
        <location evidence="1 9">Nucleus</location>
    </subcellularLocation>
</comment>
<evidence type="ECO:0000256" key="13">
    <source>
        <dbReference type="SAM" id="Coils"/>
    </source>
</evidence>
<evidence type="ECO:0000256" key="3">
    <source>
        <dbReference type="ARBA" id="ARBA00013184"/>
    </source>
</evidence>
<feature type="binding site" evidence="11">
    <location>
        <position position="319"/>
    </location>
    <ligand>
        <name>acetyl-CoA</name>
        <dbReference type="ChEBI" id="CHEBI:57288"/>
    </ligand>
</feature>
<evidence type="ECO:0000256" key="6">
    <source>
        <dbReference type="ARBA" id="ARBA00023242"/>
    </source>
</evidence>
<dbReference type="Gene3D" id="1.10.10.390">
    <property type="match status" value="1"/>
</dbReference>
<dbReference type="STRING" id="1168221.R7YR31"/>
<comment type="similarity">
    <text evidence="2 9">Belongs to the HAT1 family.</text>
</comment>
<dbReference type="Pfam" id="PF10394">
    <property type="entry name" value="Hat1_N"/>
    <property type="match status" value="1"/>
</dbReference>
<dbReference type="InterPro" id="IPR013523">
    <property type="entry name" value="Hist_AcTrfase_HAT1_C"/>
</dbReference>
<feature type="domain" description="Histone acetyl transferase HAT1 N-terminal" evidence="15">
    <location>
        <begin position="8"/>
        <end position="171"/>
    </location>
</feature>
<dbReference type="AlphaFoldDB" id="R7YR31"/>
<dbReference type="GO" id="GO:0005737">
    <property type="term" value="C:cytoplasm"/>
    <property type="evidence" value="ECO:0007669"/>
    <property type="project" value="UniProtKB-SubCell"/>
</dbReference>
<dbReference type="GO" id="GO:0031509">
    <property type="term" value="P:subtelomeric heterochromatin formation"/>
    <property type="evidence" value="ECO:0007669"/>
    <property type="project" value="InterPro"/>
</dbReference>
<feature type="region of interest" description="Interaction with histone H4 N-terminus" evidence="11">
    <location>
        <begin position="49"/>
        <end position="51"/>
    </location>
</feature>
<dbReference type="EMBL" id="JH767568">
    <property type="protein sequence ID" value="EON64385.1"/>
    <property type="molecule type" value="Genomic_DNA"/>
</dbReference>
<dbReference type="PANTHER" id="PTHR12046">
    <property type="entry name" value="HISTONE ACETYLTRANSFERASE TYPE B CATALYTIC SUBUNIT"/>
    <property type="match status" value="1"/>
</dbReference>
<evidence type="ECO:0000256" key="9">
    <source>
        <dbReference type="PIRNR" id="PIRNR038084"/>
    </source>
</evidence>
<dbReference type="Proteomes" id="UP000016924">
    <property type="component" value="Unassembled WGS sequence"/>
</dbReference>
<evidence type="ECO:0000259" key="15">
    <source>
        <dbReference type="Pfam" id="PF10394"/>
    </source>
</evidence>
<keyword evidence="9" id="KW-0963">Cytoplasm</keyword>
<proteinExistence type="inferred from homology"/>
<protein>
    <recommendedName>
        <fullName evidence="4 9">Histone acetyltransferase type B catalytic subunit</fullName>
        <ecNumber evidence="3 9">2.3.1.48</ecNumber>
    </recommendedName>
</protein>
<evidence type="ECO:0000256" key="7">
    <source>
        <dbReference type="ARBA" id="ARBA00023315"/>
    </source>
</evidence>
<dbReference type="GO" id="GO:0004402">
    <property type="term" value="F:histone acetyltransferase activity"/>
    <property type="evidence" value="ECO:0007669"/>
    <property type="project" value="UniProtKB-UniRule"/>
</dbReference>
<dbReference type="Gene3D" id="3.90.360.10">
    <property type="entry name" value="Histone acetyl transferase 1 (HAT1), N-terminal domain"/>
    <property type="match status" value="1"/>
</dbReference>
<dbReference type="SUPFAM" id="SSF55729">
    <property type="entry name" value="Acyl-CoA N-acyltransferases (Nat)"/>
    <property type="match status" value="2"/>
</dbReference>
<dbReference type="RefSeq" id="XP_007779702.1">
    <property type="nucleotide sequence ID" value="XM_007781512.1"/>
</dbReference>
<feature type="binding site" evidence="11">
    <location>
        <begin position="288"/>
        <end position="294"/>
    </location>
    <ligand>
        <name>acetyl-CoA</name>
        <dbReference type="ChEBI" id="CHEBI:57288"/>
    </ligand>
</feature>
<name>R7YR31_CONA1</name>
<dbReference type="InterPro" id="IPR017380">
    <property type="entry name" value="Hist_AcTrfase_B-typ_cat-su"/>
</dbReference>
<keyword evidence="5 9" id="KW-0808">Transferase</keyword>
<feature type="coiled-coil region" evidence="13">
    <location>
        <begin position="442"/>
        <end position="469"/>
    </location>
</feature>
<dbReference type="Gene3D" id="3.40.630.30">
    <property type="match status" value="1"/>
</dbReference>
<dbReference type="GO" id="GO:0000781">
    <property type="term" value="C:chromosome, telomeric region"/>
    <property type="evidence" value="ECO:0007669"/>
    <property type="project" value="GOC"/>
</dbReference>
<evidence type="ECO:0000256" key="8">
    <source>
        <dbReference type="ARBA" id="ARBA00048017"/>
    </source>
</evidence>
<keyword evidence="13" id="KW-0175">Coiled coil</keyword>
<dbReference type="EC" id="2.3.1.48" evidence="3 9"/>
<dbReference type="GeneID" id="19900927"/>
<evidence type="ECO:0000313" key="16">
    <source>
        <dbReference type="EMBL" id="EON64385.1"/>
    </source>
</evidence>
<sequence>MEEALSEWLANANDTVNINLVRAGKEAGTSEAVFEEPFNPTFTYTVFGEEEVIFGYRSPQMNLRFRAHDLQPSLEFKHDGVFEAIGETKPMDILEILKDFLPEDALRTDNQSLADLTATDTGASSWTPPGNLQHSYTHNERRFEIWCSSLADPTAKEILRRMQILVPFYIEGGTCQNLDDQDWTLERWKIFLIYEVANPPPANPARSPYTIVGFSTSYRLWVFPSGRKTIDEFFIHVSNGAASLPTPPPTLDPESIDPEAAPSFLSYNPLDSHSRERISQFLILPPYQHQSHGTHLYTAMTELFLADPHVCEVTVEDPNEAFDDMRDYCDLLRLRQDPSFAALTLADSVSPGSLDPEKDVPTEQLLPESTLTALRQASKISPRQFSRLTEMQLLSKIPPRHRSRARITRKAKAADPNDRRYYFWRLAVKVRLTIKNRDQLAQLDVEERIEKLEETLAGVEEEYVRILDGAEKRAKFVDSVAKSREVANGRPRRGLKRKGRVIDDEDDDDDDDETVAGSFTQASAGAKRPKVADANADE</sequence>
<evidence type="ECO:0000256" key="12">
    <source>
        <dbReference type="PIRSR" id="PIRSR038084-3"/>
    </source>
</evidence>
<feature type="binding site" evidence="11">
    <location>
        <begin position="281"/>
        <end position="283"/>
    </location>
    <ligand>
        <name>acetyl-CoA</name>
        <dbReference type="ChEBI" id="CHEBI:57288"/>
    </ligand>
</feature>
<feature type="compositionally biased region" description="Basic residues" evidence="14">
    <location>
        <begin position="490"/>
        <end position="499"/>
    </location>
</feature>
<dbReference type="eggNOG" id="KOG2696">
    <property type="taxonomic scope" value="Eukaryota"/>
</dbReference>
<dbReference type="InterPro" id="IPR019467">
    <property type="entry name" value="Hat1_N"/>
</dbReference>
<feature type="active site" description="Proton donor/acceptor" evidence="10">
    <location>
        <position position="316"/>
    </location>
</feature>
<evidence type="ECO:0000313" key="17">
    <source>
        <dbReference type="Proteomes" id="UP000016924"/>
    </source>
</evidence>
<evidence type="ECO:0000256" key="10">
    <source>
        <dbReference type="PIRSR" id="PIRSR038084-1"/>
    </source>
</evidence>
<comment type="subunit">
    <text evidence="9">Component of the HAT-B complex composed of at least HAT1 and HAT2. The HAT-B complex binds to histone H4 tail.</text>
</comment>
<keyword evidence="17" id="KW-1185">Reference proteome</keyword>
<comment type="function">
    <text evidence="9">Catalytic component of the histone acetylase B (HAT-B) complex. Has intrinsic substrate specificity that modifies lysine in recognition sequence GXGKXG. Involved in DNA double-strand break repair.</text>
</comment>
<organism evidence="16 17">
    <name type="scientific">Coniosporium apollinis (strain CBS 100218)</name>
    <name type="common">Rock-inhabiting black yeast</name>
    <dbReference type="NCBI Taxonomy" id="1168221"/>
    <lineage>
        <taxon>Eukaryota</taxon>
        <taxon>Fungi</taxon>
        <taxon>Dikarya</taxon>
        <taxon>Ascomycota</taxon>
        <taxon>Pezizomycotina</taxon>
        <taxon>Dothideomycetes</taxon>
        <taxon>Dothideomycetes incertae sedis</taxon>
        <taxon>Coniosporium</taxon>
    </lineage>
</organism>
<dbReference type="InterPro" id="IPR016181">
    <property type="entry name" value="Acyl_CoA_acyltransferase"/>
</dbReference>
<accession>R7YR31</accession>
<feature type="compositionally biased region" description="Acidic residues" evidence="14">
    <location>
        <begin position="503"/>
        <end position="514"/>
    </location>
</feature>
<dbReference type="GO" id="GO:0042393">
    <property type="term" value="F:histone binding"/>
    <property type="evidence" value="ECO:0007669"/>
    <property type="project" value="InterPro"/>
</dbReference>
<gene>
    <name evidence="16" type="ORF">W97_03616</name>
</gene>
<reference evidence="17" key="1">
    <citation type="submission" date="2012-06" db="EMBL/GenBank/DDBJ databases">
        <title>The genome sequence of Coniosporium apollinis CBS 100218.</title>
        <authorList>
            <consortium name="The Broad Institute Genome Sequencing Platform"/>
            <person name="Cuomo C."/>
            <person name="Gorbushina A."/>
            <person name="Noack S."/>
            <person name="Walker B."/>
            <person name="Young S.K."/>
            <person name="Zeng Q."/>
            <person name="Gargeya S."/>
            <person name="Fitzgerald M."/>
            <person name="Haas B."/>
            <person name="Abouelleil A."/>
            <person name="Alvarado L."/>
            <person name="Arachchi H.M."/>
            <person name="Berlin A.M."/>
            <person name="Chapman S.B."/>
            <person name="Goldberg J."/>
            <person name="Griggs A."/>
            <person name="Gujja S."/>
            <person name="Hansen M."/>
            <person name="Howarth C."/>
            <person name="Imamovic A."/>
            <person name="Larimer J."/>
            <person name="McCowan C."/>
            <person name="Montmayeur A."/>
            <person name="Murphy C."/>
            <person name="Neiman D."/>
            <person name="Pearson M."/>
            <person name="Priest M."/>
            <person name="Roberts A."/>
            <person name="Saif S."/>
            <person name="Shea T."/>
            <person name="Sisk P."/>
            <person name="Sykes S."/>
            <person name="Wortman J."/>
            <person name="Nusbaum C."/>
            <person name="Birren B."/>
        </authorList>
    </citation>
    <scope>NUCLEOTIDE SEQUENCE [LARGE SCALE GENOMIC DNA]</scope>
    <source>
        <strain evidence="17">CBS 100218</strain>
    </source>
</reference>
<dbReference type="GO" id="GO:0005634">
    <property type="term" value="C:nucleus"/>
    <property type="evidence" value="ECO:0007669"/>
    <property type="project" value="UniProtKB-SubCell"/>
</dbReference>
<keyword evidence="7 9" id="KW-0012">Acyltransferase</keyword>
<evidence type="ECO:0000256" key="11">
    <source>
        <dbReference type="PIRSR" id="PIRSR038084-2"/>
    </source>
</evidence>
<evidence type="ECO:0000256" key="14">
    <source>
        <dbReference type="SAM" id="MobiDB-lite"/>
    </source>
</evidence>
<dbReference type="InterPro" id="IPR037113">
    <property type="entry name" value="Hat1_N_sf"/>
</dbReference>